<keyword evidence="3" id="KW-1185">Reference proteome</keyword>
<gene>
    <name evidence="2" type="ORF">K435DRAFT_842064</name>
</gene>
<feature type="region of interest" description="Disordered" evidence="1">
    <location>
        <begin position="1"/>
        <end position="31"/>
    </location>
</feature>
<dbReference type="AlphaFoldDB" id="A0A4S8LIG4"/>
<dbReference type="Proteomes" id="UP000297245">
    <property type="component" value="Unassembled WGS sequence"/>
</dbReference>
<proteinExistence type="predicted"/>
<evidence type="ECO:0000313" key="3">
    <source>
        <dbReference type="Proteomes" id="UP000297245"/>
    </source>
</evidence>
<reference evidence="2 3" key="1">
    <citation type="journal article" date="2019" name="Nat. Ecol. Evol.">
        <title>Megaphylogeny resolves global patterns of mushroom evolution.</title>
        <authorList>
            <person name="Varga T."/>
            <person name="Krizsan K."/>
            <person name="Foldi C."/>
            <person name="Dima B."/>
            <person name="Sanchez-Garcia M."/>
            <person name="Sanchez-Ramirez S."/>
            <person name="Szollosi G.J."/>
            <person name="Szarkandi J.G."/>
            <person name="Papp V."/>
            <person name="Albert L."/>
            <person name="Andreopoulos W."/>
            <person name="Angelini C."/>
            <person name="Antonin V."/>
            <person name="Barry K.W."/>
            <person name="Bougher N.L."/>
            <person name="Buchanan P."/>
            <person name="Buyck B."/>
            <person name="Bense V."/>
            <person name="Catcheside P."/>
            <person name="Chovatia M."/>
            <person name="Cooper J."/>
            <person name="Damon W."/>
            <person name="Desjardin D."/>
            <person name="Finy P."/>
            <person name="Geml J."/>
            <person name="Haridas S."/>
            <person name="Hughes K."/>
            <person name="Justo A."/>
            <person name="Karasinski D."/>
            <person name="Kautmanova I."/>
            <person name="Kiss B."/>
            <person name="Kocsube S."/>
            <person name="Kotiranta H."/>
            <person name="LaButti K.M."/>
            <person name="Lechner B.E."/>
            <person name="Liimatainen K."/>
            <person name="Lipzen A."/>
            <person name="Lukacs Z."/>
            <person name="Mihaltcheva S."/>
            <person name="Morgado L.N."/>
            <person name="Niskanen T."/>
            <person name="Noordeloos M.E."/>
            <person name="Ohm R.A."/>
            <person name="Ortiz-Santana B."/>
            <person name="Ovrebo C."/>
            <person name="Racz N."/>
            <person name="Riley R."/>
            <person name="Savchenko A."/>
            <person name="Shiryaev A."/>
            <person name="Soop K."/>
            <person name="Spirin V."/>
            <person name="Szebenyi C."/>
            <person name="Tomsovsky M."/>
            <person name="Tulloss R.E."/>
            <person name="Uehling J."/>
            <person name="Grigoriev I.V."/>
            <person name="Vagvolgyi C."/>
            <person name="Papp T."/>
            <person name="Martin F.M."/>
            <person name="Miettinen O."/>
            <person name="Hibbett D.S."/>
            <person name="Nagy L.G."/>
        </authorList>
    </citation>
    <scope>NUCLEOTIDE SEQUENCE [LARGE SCALE GENOMIC DNA]</scope>
    <source>
        <strain evidence="2 3">CBS 962.96</strain>
    </source>
</reference>
<protein>
    <submittedName>
        <fullName evidence="2">Uncharacterized protein</fullName>
    </submittedName>
</protein>
<sequence length="104" mass="11327">MSDRGAARLGRKKSTNKKNFPQTTSFNPHSEFDSNLRAYASQTQLASLRLLPGTALLGKSAVMQNGKSTDKIKTWDRSSLSLGVETAADESFDDELAIGEGYIE</sequence>
<name>A0A4S8LIG4_DENBC</name>
<dbReference type="EMBL" id="ML179395">
    <property type="protein sequence ID" value="THU88781.1"/>
    <property type="molecule type" value="Genomic_DNA"/>
</dbReference>
<evidence type="ECO:0000313" key="2">
    <source>
        <dbReference type="EMBL" id="THU88781.1"/>
    </source>
</evidence>
<organism evidence="2 3">
    <name type="scientific">Dendrothele bispora (strain CBS 962.96)</name>
    <dbReference type="NCBI Taxonomy" id="1314807"/>
    <lineage>
        <taxon>Eukaryota</taxon>
        <taxon>Fungi</taxon>
        <taxon>Dikarya</taxon>
        <taxon>Basidiomycota</taxon>
        <taxon>Agaricomycotina</taxon>
        <taxon>Agaricomycetes</taxon>
        <taxon>Agaricomycetidae</taxon>
        <taxon>Agaricales</taxon>
        <taxon>Agaricales incertae sedis</taxon>
        <taxon>Dendrothele</taxon>
    </lineage>
</organism>
<accession>A0A4S8LIG4</accession>
<feature type="compositionally biased region" description="Polar residues" evidence="1">
    <location>
        <begin position="17"/>
        <end position="28"/>
    </location>
</feature>
<evidence type="ECO:0000256" key="1">
    <source>
        <dbReference type="SAM" id="MobiDB-lite"/>
    </source>
</evidence>